<dbReference type="Pfam" id="PF00582">
    <property type="entry name" value="Usp"/>
    <property type="match status" value="2"/>
</dbReference>
<reference evidence="3 4" key="1">
    <citation type="journal article" date="2013" name="Int. J. Syst. Evol. Microbiol.">
        <title>Ilumatobacter nonamiense sp. nov. and Ilumatobacter coccineum sp. nov., isolated from seashore sand.</title>
        <authorList>
            <person name="Matsumoto A."/>
            <person name="Kasai H."/>
            <person name="Matsuo Y."/>
            <person name="Shizuri Y."/>
            <person name="Ichikawa N."/>
            <person name="Fujita N."/>
            <person name="Omura S."/>
            <person name="Takahashi Y."/>
        </authorList>
    </citation>
    <scope>NUCLEOTIDE SEQUENCE [LARGE SCALE GENOMIC DNA]</scope>
    <source>
        <strain evidence="4">NBRC 103263 / KCTC 29153 / YM16-304</strain>
    </source>
</reference>
<dbReference type="KEGG" id="aym:YM304_28440"/>
<evidence type="ECO:0000259" key="2">
    <source>
        <dbReference type="Pfam" id="PF00582"/>
    </source>
</evidence>
<dbReference type="RefSeq" id="WP_015442405.1">
    <property type="nucleotide sequence ID" value="NC_020520.1"/>
</dbReference>
<dbReference type="PRINTS" id="PR01438">
    <property type="entry name" value="UNVRSLSTRESS"/>
</dbReference>
<dbReference type="InterPro" id="IPR006016">
    <property type="entry name" value="UspA"/>
</dbReference>
<dbReference type="InterPro" id="IPR014729">
    <property type="entry name" value="Rossmann-like_a/b/a_fold"/>
</dbReference>
<protein>
    <recommendedName>
        <fullName evidence="2">UspA domain-containing protein</fullName>
    </recommendedName>
</protein>
<dbReference type="InterPro" id="IPR006015">
    <property type="entry name" value="Universal_stress_UspA"/>
</dbReference>
<evidence type="ECO:0000256" key="1">
    <source>
        <dbReference type="ARBA" id="ARBA00008791"/>
    </source>
</evidence>
<evidence type="ECO:0000313" key="4">
    <source>
        <dbReference type="Proteomes" id="UP000011863"/>
    </source>
</evidence>
<feature type="domain" description="UspA" evidence="2">
    <location>
        <begin position="167"/>
        <end position="301"/>
    </location>
</feature>
<dbReference type="Proteomes" id="UP000011863">
    <property type="component" value="Chromosome"/>
</dbReference>
<dbReference type="PANTHER" id="PTHR31964">
    <property type="entry name" value="ADENINE NUCLEOTIDE ALPHA HYDROLASES-LIKE SUPERFAMILY PROTEIN"/>
    <property type="match status" value="1"/>
</dbReference>
<name>A0A6C7EEW4_ILUCY</name>
<dbReference type="SUPFAM" id="SSF52402">
    <property type="entry name" value="Adenine nucleotide alpha hydrolases-like"/>
    <property type="match status" value="2"/>
</dbReference>
<accession>A0A6C7EEW4</accession>
<dbReference type="AlphaFoldDB" id="A0A6C7EEW4"/>
<proteinExistence type="inferred from homology"/>
<comment type="similarity">
    <text evidence="1">Belongs to the universal stress protein A family.</text>
</comment>
<organism evidence="3 4">
    <name type="scientific">Ilumatobacter coccineus (strain NBRC 103263 / KCTC 29153 / YM16-304)</name>
    <dbReference type="NCBI Taxonomy" id="1313172"/>
    <lineage>
        <taxon>Bacteria</taxon>
        <taxon>Bacillati</taxon>
        <taxon>Actinomycetota</taxon>
        <taxon>Acidimicrobiia</taxon>
        <taxon>Acidimicrobiales</taxon>
        <taxon>Ilumatobacteraceae</taxon>
        <taxon>Ilumatobacter</taxon>
    </lineage>
</organism>
<dbReference type="PANTHER" id="PTHR31964:SF113">
    <property type="entry name" value="USPA DOMAIN-CONTAINING PROTEIN"/>
    <property type="match status" value="1"/>
</dbReference>
<dbReference type="CDD" id="cd23659">
    <property type="entry name" value="USP_At3g01520-like"/>
    <property type="match status" value="1"/>
</dbReference>
<keyword evidence="4" id="KW-1185">Reference proteome</keyword>
<evidence type="ECO:0000313" key="3">
    <source>
        <dbReference type="EMBL" id="BAN03158.1"/>
    </source>
</evidence>
<gene>
    <name evidence="3" type="ORF">YM304_28440</name>
</gene>
<sequence>MTSSQTSTVEAQGSDASTPFWVVGVDGSECAEHAAEWATQHATGRVELLKFVTAWTVPNAPALPPIGPMAKYWDLDAFAQSATDQAAASATAAGQRTDVRIESAAVQGQGASVLTSQADDAELLVIGSRGNGGFKRLLLGSTSTQCATHAVVPTAVIPCSATIGEIGRIVVAVDGSDNSLAAASWALQFAPRDAVVELVNVWDVAPIAVGADQFFFPEAIDLAEEQFGQQVAELRAIVGDGVDIRSTFTRGNPRTDLEIAAERADLFVMGARGHGAVGAALLGSISTWLLHHLSCPMVVVPADDPPG</sequence>
<dbReference type="Gene3D" id="3.40.50.620">
    <property type="entry name" value="HUPs"/>
    <property type="match status" value="2"/>
</dbReference>
<feature type="domain" description="UspA" evidence="2">
    <location>
        <begin position="22"/>
        <end position="158"/>
    </location>
</feature>
<dbReference type="EMBL" id="AP012057">
    <property type="protein sequence ID" value="BAN03158.1"/>
    <property type="molecule type" value="Genomic_DNA"/>
</dbReference>